<name>A0ABQ9HP45_9NEOP</name>
<organism evidence="2 3">
    <name type="scientific">Dryococelus australis</name>
    <dbReference type="NCBI Taxonomy" id="614101"/>
    <lineage>
        <taxon>Eukaryota</taxon>
        <taxon>Metazoa</taxon>
        <taxon>Ecdysozoa</taxon>
        <taxon>Arthropoda</taxon>
        <taxon>Hexapoda</taxon>
        <taxon>Insecta</taxon>
        <taxon>Pterygota</taxon>
        <taxon>Neoptera</taxon>
        <taxon>Polyneoptera</taxon>
        <taxon>Phasmatodea</taxon>
        <taxon>Verophasmatodea</taxon>
        <taxon>Anareolatae</taxon>
        <taxon>Phasmatidae</taxon>
        <taxon>Eurycanthinae</taxon>
        <taxon>Dryococelus</taxon>
    </lineage>
</organism>
<evidence type="ECO:0000256" key="1">
    <source>
        <dbReference type="SAM" id="MobiDB-lite"/>
    </source>
</evidence>
<gene>
    <name evidence="2" type="ORF">PR048_011881</name>
</gene>
<keyword evidence="3" id="KW-1185">Reference proteome</keyword>
<feature type="compositionally biased region" description="Acidic residues" evidence="1">
    <location>
        <begin position="223"/>
        <end position="235"/>
    </location>
</feature>
<evidence type="ECO:0000313" key="2">
    <source>
        <dbReference type="EMBL" id="KAJ8885683.1"/>
    </source>
</evidence>
<accession>A0ABQ9HP45</accession>
<dbReference type="PANTHER" id="PTHR10773:SF19">
    <property type="match status" value="1"/>
</dbReference>
<feature type="compositionally biased region" description="Basic and acidic residues" evidence="1">
    <location>
        <begin position="369"/>
        <end position="384"/>
    </location>
</feature>
<evidence type="ECO:0008006" key="4">
    <source>
        <dbReference type="Google" id="ProtNLM"/>
    </source>
</evidence>
<sequence>MAAISPGPLLLAPVPEPTKLHYLLTELSATHLIVPYLFDNLATRETKIVNEVTYLFLLRNCKELFAKTQCMTTEEFQPVVINSLATIAPAMLGRISHGFRRRMSRCYEHGVVHTDPVDFGNFRVSVAENGLCLLEKTHFRRPKQITAVINKKYNLDVIPCVRQPKKSLVKRLYFDTNAAGVDNGSKTCEQGNFAFDKSVPSTTIHADANQAKDSMRGFISAEESSEGDASDDSDINPDYALDDGQNKASSLDSDFSDSEVNTDCATAVHKIRGTRGRLREVRNSKRRKRNAGQSYVTESGKKIRARSFRRLSHCRVKCELKVNQENQQELFQQYWRMGTRDRRASYLADLMTYTKPNQKQKSPGTSTTPDKRGRHEPPNKTNKAKLDKVNEFLNALPTYERHYCRKESSKKYLPPHLTISELHKKYCEVEDKRVSYTIFSKLFSEANIAIKNPKENTCRICDELKMNLIYAGNDEQMSLKQQQDMRHSVAELDYQLHVFCGTNRWQEEGRIAIASCVCRAILNLPEKIKDIVMYSDSCPGQNKNTPVLAMCLYVVQEKKIDMLDHKFMVPGHSRMECDSDHAVIKKWQQVRWLHYVPDKPKKVLYKTSLK</sequence>
<dbReference type="Proteomes" id="UP001159363">
    <property type="component" value="Chromosome X"/>
</dbReference>
<feature type="compositionally biased region" description="Polar residues" evidence="1">
    <location>
        <begin position="354"/>
        <end position="368"/>
    </location>
</feature>
<feature type="compositionally biased region" description="Polar residues" evidence="1">
    <location>
        <begin position="246"/>
        <end position="258"/>
    </location>
</feature>
<dbReference type="EMBL" id="JARBHB010000004">
    <property type="protein sequence ID" value="KAJ8885683.1"/>
    <property type="molecule type" value="Genomic_DNA"/>
</dbReference>
<feature type="region of interest" description="Disordered" evidence="1">
    <location>
        <begin position="352"/>
        <end position="384"/>
    </location>
</feature>
<feature type="region of interest" description="Disordered" evidence="1">
    <location>
        <begin position="281"/>
        <end position="300"/>
    </location>
</feature>
<dbReference type="PANTHER" id="PTHR10773">
    <property type="entry name" value="DNA-DIRECTED RNA POLYMERASES I, II, AND III SUBUNIT RPABC2"/>
    <property type="match status" value="1"/>
</dbReference>
<reference evidence="2 3" key="1">
    <citation type="submission" date="2023-02" db="EMBL/GenBank/DDBJ databases">
        <title>LHISI_Scaffold_Assembly.</title>
        <authorList>
            <person name="Stuart O.P."/>
            <person name="Cleave R."/>
            <person name="Magrath M.J.L."/>
            <person name="Mikheyev A.S."/>
        </authorList>
    </citation>
    <scope>NUCLEOTIDE SEQUENCE [LARGE SCALE GENOMIC DNA]</scope>
    <source>
        <strain evidence="2">Daus_M_001</strain>
        <tissue evidence="2">Leg muscle</tissue>
    </source>
</reference>
<proteinExistence type="predicted"/>
<evidence type="ECO:0000313" key="3">
    <source>
        <dbReference type="Proteomes" id="UP001159363"/>
    </source>
</evidence>
<comment type="caution">
    <text evidence="2">The sequence shown here is derived from an EMBL/GenBank/DDBJ whole genome shotgun (WGS) entry which is preliminary data.</text>
</comment>
<feature type="region of interest" description="Disordered" evidence="1">
    <location>
        <begin position="219"/>
        <end position="258"/>
    </location>
</feature>
<protein>
    <recommendedName>
        <fullName evidence="4">Polyprotein</fullName>
    </recommendedName>
</protein>